<feature type="region of interest" description="Disordered" evidence="8">
    <location>
        <begin position="290"/>
        <end position="340"/>
    </location>
</feature>
<dbReference type="InterPro" id="IPR029398">
    <property type="entry name" value="PolB_thumb"/>
</dbReference>
<keyword evidence="4" id="KW-0227">DNA damage</keyword>
<dbReference type="Gene3D" id="1.10.150.20">
    <property type="entry name" value="5' to 3' exonuclease, C-terminal subdomain"/>
    <property type="match status" value="1"/>
</dbReference>
<evidence type="ECO:0000313" key="11">
    <source>
        <dbReference type="Proteomes" id="UP000324767"/>
    </source>
</evidence>
<feature type="compositionally biased region" description="Acidic residues" evidence="8">
    <location>
        <begin position="131"/>
        <end position="140"/>
    </location>
</feature>
<keyword evidence="3" id="KW-0548">Nucleotidyltransferase</keyword>
<dbReference type="PANTHER" id="PTHR11276:SF29">
    <property type="entry name" value="DNA POLYMERASE TYPE-X FAMILY PROTEIN POL4"/>
    <property type="match status" value="1"/>
</dbReference>
<feature type="region of interest" description="Disordered" evidence="8">
    <location>
        <begin position="91"/>
        <end position="182"/>
    </location>
</feature>
<dbReference type="SUPFAM" id="SSF81585">
    <property type="entry name" value="PsbU/PolX domain-like"/>
    <property type="match status" value="1"/>
</dbReference>
<dbReference type="OrthoDB" id="205514at2759"/>
<feature type="domain" description="BRCT" evidence="9">
    <location>
        <begin position="189"/>
        <end position="214"/>
    </location>
</feature>
<dbReference type="CDD" id="cd00141">
    <property type="entry name" value="NT_POLXc"/>
    <property type="match status" value="1"/>
</dbReference>
<dbReference type="InterPro" id="IPR018944">
    <property type="entry name" value="DNA_pol_lambd_fingers_domain"/>
</dbReference>
<dbReference type="InterPro" id="IPR037160">
    <property type="entry name" value="DNA_Pol_thumb_sf"/>
</dbReference>
<dbReference type="Pfam" id="PF10391">
    <property type="entry name" value="DNA_pol_lambd_f"/>
    <property type="match status" value="1"/>
</dbReference>
<dbReference type="SUPFAM" id="SSF47802">
    <property type="entry name" value="DNA polymerase beta, N-terminal domain-like"/>
    <property type="match status" value="1"/>
</dbReference>
<evidence type="ECO:0000256" key="8">
    <source>
        <dbReference type="SAM" id="MobiDB-lite"/>
    </source>
</evidence>
<gene>
    <name evidence="10" type="ORF">FRX48_02064</name>
</gene>
<dbReference type="Gene3D" id="3.30.460.10">
    <property type="entry name" value="Beta Polymerase, domain 2"/>
    <property type="match status" value="1"/>
</dbReference>
<dbReference type="InterPro" id="IPR002008">
    <property type="entry name" value="DNA_pol_X_beta-like"/>
</dbReference>
<dbReference type="Proteomes" id="UP000324767">
    <property type="component" value="Unassembled WGS sequence"/>
</dbReference>
<proteinExistence type="predicted"/>
<evidence type="ECO:0000256" key="6">
    <source>
        <dbReference type="ARBA" id="ARBA00023204"/>
    </source>
</evidence>
<dbReference type="Pfam" id="PF14791">
    <property type="entry name" value="DNA_pol_B_thumb"/>
    <property type="match status" value="1"/>
</dbReference>
<dbReference type="Pfam" id="PF14792">
    <property type="entry name" value="DNA_pol_B_palm"/>
    <property type="match status" value="1"/>
</dbReference>
<dbReference type="InterPro" id="IPR022312">
    <property type="entry name" value="DNA_pol_X"/>
</dbReference>
<dbReference type="FunFam" id="1.10.150.110:FF:000005">
    <property type="entry name" value="DNA polymerase POL4"/>
    <property type="match status" value="1"/>
</dbReference>
<accession>A0A5M8PVK3</accession>
<name>A0A5M8PVK3_9LECA</name>
<dbReference type="PRINTS" id="PR00869">
    <property type="entry name" value="DNAPOLX"/>
</dbReference>
<evidence type="ECO:0000313" key="10">
    <source>
        <dbReference type="EMBL" id="KAA6413703.1"/>
    </source>
</evidence>
<evidence type="ECO:0000256" key="1">
    <source>
        <dbReference type="ARBA" id="ARBA00012417"/>
    </source>
</evidence>
<dbReference type="InterPro" id="IPR028207">
    <property type="entry name" value="DNA_pol_B_palm_palm"/>
</dbReference>
<dbReference type="InterPro" id="IPR043519">
    <property type="entry name" value="NT_sf"/>
</dbReference>
<organism evidence="10 11">
    <name type="scientific">Lasallia pustulata</name>
    <dbReference type="NCBI Taxonomy" id="136370"/>
    <lineage>
        <taxon>Eukaryota</taxon>
        <taxon>Fungi</taxon>
        <taxon>Dikarya</taxon>
        <taxon>Ascomycota</taxon>
        <taxon>Pezizomycotina</taxon>
        <taxon>Lecanoromycetes</taxon>
        <taxon>OSLEUM clade</taxon>
        <taxon>Umbilicariomycetidae</taxon>
        <taxon>Umbilicariales</taxon>
        <taxon>Umbilicariaceae</taxon>
        <taxon>Lasallia</taxon>
    </lineage>
</organism>
<feature type="compositionally biased region" description="Low complexity" evidence="8">
    <location>
        <begin position="292"/>
        <end position="313"/>
    </location>
</feature>
<evidence type="ECO:0000256" key="3">
    <source>
        <dbReference type="ARBA" id="ARBA00022695"/>
    </source>
</evidence>
<evidence type="ECO:0000259" key="9">
    <source>
        <dbReference type="PROSITE" id="PS50172"/>
    </source>
</evidence>
<evidence type="ECO:0000256" key="5">
    <source>
        <dbReference type="ARBA" id="ARBA00022932"/>
    </source>
</evidence>
<dbReference type="PROSITE" id="PS50172">
    <property type="entry name" value="BRCT"/>
    <property type="match status" value="1"/>
</dbReference>
<reference evidence="10 11" key="1">
    <citation type="submission" date="2019-09" db="EMBL/GenBank/DDBJ databases">
        <title>The hologenome of the rock-dwelling lichen Lasallia pustulata.</title>
        <authorList>
            <person name="Greshake Tzovaras B."/>
            <person name="Segers F."/>
            <person name="Bicker A."/>
            <person name="Dal Grande F."/>
            <person name="Otte J."/>
            <person name="Hankeln T."/>
            <person name="Schmitt I."/>
            <person name="Ebersberger I."/>
        </authorList>
    </citation>
    <scope>NUCLEOTIDE SEQUENCE [LARGE SCALE GENOMIC DNA]</scope>
    <source>
        <strain evidence="10">A1-1</strain>
    </source>
</reference>
<dbReference type="FunFam" id="3.30.210.10:FF:000005">
    <property type="entry name" value="DNA polymerase IV"/>
    <property type="match status" value="1"/>
</dbReference>
<evidence type="ECO:0000256" key="2">
    <source>
        <dbReference type="ARBA" id="ARBA00022679"/>
    </source>
</evidence>
<dbReference type="Gene3D" id="1.10.150.110">
    <property type="entry name" value="DNA polymerase beta, N-terminal domain-like"/>
    <property type="match status" value="1"/>
</dbReference>
<dbReference type="InterPro" id="IPR001357">
    <property type="entry name" value="BRCT_dom"/>
</dbReference>
<sequence length="729" mass="80683">MDPAAKDYSTPKLDLDLTILPPVFLLPTHLSLNELHGIEEQLIGGGAPLTYDIAEAKLVLGAIWTERRATFELKSRKVFTEVVSKEIAGDTVGLPGVDNEGTPPRKKRRLRGNVASSPATTAVRESSTESETNDETETETEAATSPAGPMSQLSISQASTTAAALSSDPAEPVEETPPPFAPESFSDVIKVVKLEWLNSSLAAGRLQPLEPYVVYEGRVISRPEDAVTPQEIVKKTIFVKANTCTEGKASFPQQNTFQGDFKGAKPAFAAGATKYKKRNHVDEAMHKEFQGRSFASSSTQASQRASQRASQNSGQFKTRPTHLLHQTTSEHDEGVSSSLPEMPDWVKEGKIYACERAAPFNSPNEDFMELLKKIRLARTLTADEIGVRAYSTSIASIAAYPHKLSSTREILMLPGCDQKIAHLFHEYSTTGRIQAVEDLEADPTLRVLRLFYEIWGVGATTARQFFYDHNYRDLDDIVERGWHSLSRVQQIGLKYYDEFQLKIPRAEVESIAATIHTHARRVRGEGIECIIVGGYRRGKLFSGDVDLILSHRNESATLNLVADVVTSLETEGWITHTLTLALTNSHRNQQPLPLRVTDASARGAGFDTLDKALVVWQDIHWPSREADLALDPKAKNPNPHRRVDIIIAPWKTVGCGVAGWTSGTTFQRDLRRYAKKVKGWKFDSSGVRERGSGRWVDLERGAGSWEEAERRVFAGLGLVWREPGERCTG</sequence>
<dbReference type="InterPro" id="IPR002054">
    <property type="entry name" value="DNA-dir_DNA_pol_X"/>
</dbReference>
<keyword evidence="5" id="KW-0239">DNA-directed DNA polymerase</keyword>
<comment type="catalytic activity">
    <reaction evidence="7">
        <text>DNA(n) + a 2'-deoxyribonucleoside 5'-triphosphate = DNA(n+1) + diphosphate</text>
        <dbReference type="Rhea" id="RHEA:22508"/>
        <dbReference type="Rhea" id="RHEA-COMP:17339"/>
        <dbReference type="Rhea" id="RHEA-COMP:17340"/>
        <dbReference type="ChEBI" id="CHEBI:33019"/>
        <dbReference type="ChEBI" id="CHEBI:61560"/>
        <dbReference type="ChEBI" id="CHEBI:173112"/>
        <dbReference type="EC" id="2.7.7.7"/>
    </reaction>
</comment>
<dbReference type="InterPro" id="IPR010996">
    <property type="entry name" value="HHH_MUS81"/>
</dbReference>
<dbReference type="PRINTS" id="PR00870">
    <property type="entry name" value="DNAPOLXBETA"/>
</dbReference>
<dbReference type="Gene3D" id="3.30.210.10">
    <property type="entry name" value="DNA polymerase, thumb domain"/>
    <property type="match status" value="1"/>
</dbReference>
<comment type="caution">
    <text evidence="10">The sequence shown here is derived from an EMBL/GenBank/DDBJ whole genome shotgun (WGS) entry which is preliminary data.</text>
</comment>
<feature type="compositionally biased region" description="Low complexity" evidence="8">
    <location>
        <begin position="141"/>
        <end position="167"/>
    </location>
</feature>
<dbReference type="SMART" id="SM00483">
    <property type="entry name" value="POLXc"/>
    <property type="match status" value="1"/>
</dbReference>
<dbReference type="EMBL" id="VXIT01000003">
    <property type="protein sequence ID" value="KAA6413703.1"/>
    <property type="molecule type" value="Genomic_DNA"/>
</dbReference>
<dbReference type="AlphaFoldDB" id="A0A5M8PVK3"/>
<dbReference type="EC" id="2.7.7.7" evidence="1"/>
<evidence type="ECO:0000256" key="4">
    <source>
        <dbReference type="ARBA" id="ARBA00022763"/>
    </source>
</evidence>
<dbReference type="GO" id="GO:0003677">
    <property type="term" value="F:DNA binding"/>
    <property type="evidence" value="ECO:0007669"/>
    <property type="project" value="InterPro"/>
</dbReference>
<dbReference type="GO" id="GO:0006303">
    <property type="term" value="P:double-strand break repair via nonhomologous end joining"/>
    <property type="evidence" value="ECO:0007669"/>
    <property type="project" value="TreeGrafter"/>
</dbReference>
<protein>
    <recommendedName>
        <fullName evidence="1">DNA-directed DNA polymerase</fullName>
        <ecNumber evidence="1">2.7.7.7</ecNumber>
    </recommendedName>
</protein>
<dbReference type="PANTHER" id="PTHR11276">
    <property type="entry name" value="DNA POLYMERASE TYPE-X FAMILY MEMBER"/>
    <property type="match status" value="1"/>
</dbReference>
<dbReference type="GO" id="GO:0003887">
    <property type="term" value="F:DNA-directed DNA polymerase activity"/>
    <property type="evidence" value="ECO:0007669"/>
    <property type="project" value="UniProtKB-KW"/>
</dbReference>
<dbReference type="SUPFAM" id="SSF81301">
    <property type="entry name" value="Nucleotidyltransferase"/>
    <property type="match status" value="1"/>
</dbReference>
<keyword evidence="2" id="KW-0808">Transferase</keyword>
<keyword evidence="6" id="KW-0234">DNA repair</keyword>
<feature type="compositionally biased region" description="Polar residues" evidence="8">
    <location>
        <begin position="114"/>
        <end position="124"/>
    </location>
</feature>
<evidence type="ECO:0000256" key="7">
    <source>
        <dbReference type="ARBA" id="ARBA00049244"/>
    </source>
</evidence>
<dbReference type="GO" id="GO:0005634">
    <property type="term" value="C:nucleus"/>
    <property type="evidence" value="ECO:0007669"/>
    <property type="project" value="TreeGrafter"/>
</dbReference>
<dbReference type="InterPro" id="IPR027421">
    <property type="entry name" value="DNA_pol_lamdba_lyase_dom_sf"/>
</dbReference>
<dbReference type="Pfam" id="PF14716">
    <property type="entry name" value="HHH_8"/>
    <property type="match status" value="1"/>
</dbReference>